<comment type="caution">
    <text evidence="7">Lacks conserved residue(s) required for the propagation of feature annotation.</text>
</comment>
<feature type="non-terminal residue" evidence="9">
    <location>
        <position position="1"/>
    </location>
</feature>
<reference evidence="9 10" key="1">
    <citation type="submission" date="2019-09" db="EMBL/GenBank/DDBJ databases">
        <title>Bird 10,000 Genomes (B10K) Project - Family phase.</title>
        <authorList>
            <person name="Zhang G."/>
        </authorList>
    </citation>
    <scope>NUCLEOTIDE SEQUENCE [LARGE SCALE GENOMIC DNA]</scope>
    <source>
        <strain evidence="9">B10K-DU-002-30</strain>
        <tissue evidence="9">Muscle</tissue>
    </source>
</reference>
<feature type="disulfide bond" evidence="7">
    <location>
        <begin position="267"/>
        <end position="331"/>
    </location>
</feature>
<keyword evidence="3" id="KW-0732">Signal</keyword>
<keyword evidence="4" id="KW-0677">Repeat</keyword>
<evidence type="ECO:0000256" key="2">
    <source>
        <dbReference type="ARBA" id="ARBA00022525"/>
    </source>
</evidence>
<feature type="non-terminal residue" evidence="9">
    <location>
        <position position="494"/>
    </location>
</feature>
<evidence type="ECO:0000256" key="3">
    <source>
        <dbReference type="ARBA" id="ARBA00022729"/>
    </source>
</evidence>
<dbReference type="Proteomes" id="UP000546986">
    <property type="component" value="Unassembled WGS sequence"/>
</dbReference>
<proteinExistence type="predicted"/>
<feature type="disulfide bond" evidence="7">
    <location>
        <begin position="163"/>
        <end position="227"/>
    </location>
</feature>
<dbReference type="PROSITE" id="PS00420">
    <property type="entry name" value="SRCR_1"/>
    <property type="match status" value="2"/>
</dbReference>
<keyword evidence="5 7" id="KW-1015">Disulfide bond</keyword>
<dbReference type="PRINTS" id="PR00258">
    <property type="entry name" value="SPERACTRCPTR"/>
</dbReference>
<evidence type="ECO:0000256" key="1">
    <source>
        <dbReference type="ARBA" id="ARBA00004613"/>
    </source>
</evidence>
<evidence type="ECO:0000313" key="9">
    <source>
        <dbReference type="EMBL" id="NXO29799.1"/>
    </source>
</evidence>
<dbReference type="InterPro" id="IPR036772">
    <property type="entry name" value="SRCR-like_dom_sf"/>
</dbReference>
<feature type="domain" description="SRCR" evidence="8">
    <location>
        <begin position="393"/>
        <end position="493"/>
    </location>
</feature>
<keyword evidence="6" id="KW-0325">Glycoprotein</keyword>
<evidence type="ECO:0000256" key="6">
    <source>
        <dbReference type="ARBA" id="ARBA00023180"/>
    </source>
</evidence>
<comment type="caution">
    <text evidence="9">The sequence shown here is derived from an EMBL/GenBank/DDBJ whole genome shotgun (WGS) entry which is preliminary data.</text>
</comment>
<dbReference type="PANTHER" id="PTHR19331:SF22">
    <property type="entry name" value="DELETED IN MALIGNANT BRAIN TUMORS 1 PROTEIN"/>
    <property type="match status" value="1"/>
</dbReference>
<accession>A0A7L1R0S4</accession>
<keyword evidence="10" id="KW-1185">Reference proteome</keyword>
<evidence type="ECO:0000313" key="10">
    <source>
        <dbReference type="Proteomes" id="UP000546986"/>
    </source>
</evidence>
<dbReference type="PANTHER" id="PTHR19331">
    <property type="entry name" value="SCAVENGER RECEPTOR DOMAIN-CONTAINING"/>
    <property type="match status" value="1"/>
</dbReference>
<evidence type="ECO:0000256" key="5">
    <source>
        <dbReference type="ARBA" id="ARBA00023157"/>
    </source>
</evidence>
<name>A0A7L1R0S4_9PASS</name>
<comment type="subcellular location">
    <subcellularLocation>
        <location evidence="1">Secreted</location>
    </subcellularLocation>
</comment>
<feature type="disulfide bond" evidence="7">
    <location>
        <begin position="176"/>
        <end position="237"/>
    </location>
</feature>
<feature type="domain" description="SRCR" evidence="8">
    <location>
        <begin position="242"/>
        <end position="342"/>
    </location>
</feature>
<keyword evidence="2" id="KW-0964">Secreted</keyword>
<protein>
    <submittedName>
        <fullName evidence="9">DMBT1 protein</fullName>
    </submittedName>
</protein>
<gene>
    <name evidence="9" type="primary">Dmbt1_2</name>
    <name evidence="9" type="ORF">CISJUN_R10620</name>
</gene>
<feature type="disulfide bond" evidence="7">
    <location>
        <begin position="431"/>
        <end position="492"/>
    </location>
</feature>
<dbReference type="Pfam" id="PF00530">
    <property type="entry name" value="SRCR"/>
    <property type="match status" value="4"/>
</dbReference>
<feature type="disulfide bond" evidence="7">
    <location>
        <begin position="207"/>
        <end position="217"/>
    </location>
</feature>
<dbReference type="SUPFAM" id="SSF56487">
    <property type="entry name" value="SRCR-like"/>
    <property type="match status" value="4"/>
</dbReference>
<dbReference type="SMART" id="SM00202">
    <property type="entry name" value="SR"/>
    <property type="match status" value="3"/>
</dbReference>
<dbReference type="PROSITE" id="PS50287">
    <property type="entry name" value="SRCR_2"/>
    <property type="match status" value="4"/>
</dbReference>
<evidence type="ECO:0000259" key="8">
    <source>
        <dbReference type="PROSITE" id="PS50287"/>
    </source>
</evidence>
<feature type="disulfide bond" evidence="7">
    <location>
        <begin position="280"/>
        <end position="341"/>
    </location>
</feature>
<dbReference type="GO" id="GO:0016020">
    <property type="term" value="C:membrane"/>
    <property type="evidence" value="ECO:0007669"/>
    <property type="project" value="InterPro"/>
</dbReference>
<dbReference type="Gene3D" id="3.10.250.10">
    <property type="entry name" value="SRCR-like domain"/>
    <property type="match status" value="4"/>
</dbReference>
<organism evidence="9 10">
    <name type="scientific">Cisticola juncidis</name>
    <dbReference type="NCBI Taxonomy" id="52622"/>
    <lineage>
        <taxon>Eukaryota</taxon>
        <taxon>Metazoa</taxon>
        <taxon>Chordata</taxon>
        <taxon>Craniata</taxon>
        <taxon>Vertebrata</taxon>
        <taxon>Euteleostomi</taxon>
        <taxon>Archelosauria</taxon>
        <taxon>Archosauria</taxon>
        <taxon>Dinosauria</taxon>
        <taxon>Saurischia</taxon>
        <taxon>Theropoda</taxon>
        <taxon>Coelurosauria</taxon>
        <taxon>Aves</taxon>
        <taxon>Neognathae</taxon>
        <taxon>Neoaves</taxon>
        <taxon>Telluraves</taxon>
        <taxon>Australaves</taxon>
        <taxon>Passeriformes</taxon>
        <taxon>Sylvioidea</taxon>
        <taxon>Cisticolidae</taxon>
        <taxon>Cisticola</taxon>
    </lineage>
</organism>
<feature type="disulfide bond" evidence="7">
    <location>
        <begin position="10"/>
        <end position="20"/>
    </location>
</feature>
<dbReference type="FunFam" id="3.10.250.10:FF:000006">
    <property type="entry name" value="neurotrypsin isoform X2"/>
    <property type="match status" value="3"/>
</dbReference>
<feature type="domain" description="SRCR" evidence="8">
    <location>
        <begin position="1"/>
        <end position="41"/>
    </location>
</feature>
<feature type="disulfide bond" evidence="7">
    <location>
        <begin position="462"/>
        <end position="472"/>
    </location>
</feature>
<dbReference type="AlphaFoldDB" id="A0A7L1R0S4"/>
<evidence type="ECO:0000256" key="4">
    <source>
        <dbReference type="ARBA" id="ARBA00022737"/>
    </source>
</evidence>
<evidence type="ECO:0000256" key="7">
    <source>
        <dbReference type="PROSITE-ProRule" id="PRU00196"/>
    </source>
</evidence>
<feature type="disulfide bond" evidence="7">
    <location>
        <begin position="311"/>
        <end position="321"/>
    </location>
</feature>
<sequence>GRIFLDDVQCRGDEPSLRMCRHSGWGVHNCGHVEDASVICAGGWPAETFRTLLGPSPESRHPCSHSFFVLQPGFSWRCPCPRPCPYPCPSTQPTPPAQWPLTRGKPSSPSLGPFLKLAPVWQDKRGGESNRADPGPSVRLSGGRNGCEGRVELYDGSAWGTVCDDQWDLQDARVVCRQLGCGQPLDAPQNARFGPGSGRIFLDDVQCRGDEPSLRMCRHSGWGVHNCRHMEDASVICAGPSVRLSGGRNGCEGRVELYDGSAWGTVCDDQWDLQDARVVCRQLGCGQPLDAPRNARFGPGSGRIFLDDVQCRGDEPSLQMCRHSGWGVHNCRHMEDASVICAEGRGLHSQFQGKLWLFPVFPNSGNSVGCTPHHCEVPSCTAPAASAPPQPELRLESGGDRCAGRVEVFHDGKWGSVCDDYFNMNSANVVCRQLNCGQALSVLGLSYYGPSGKIIHLDDVQCRGTESHLWDCRHAGWGKHNCGLNEDVGVICSG</sequence>
<dbReference type="InterPro" id="IPR001190">
    <property type="entry name" value="SRCR"/>
</dbReference>
<feature type="domain" description="SRCR" evidence="8">
    <location>
        <begin position="138"/>
        <end position="238"/>
    </location>
</feature>
<dbReference type="EMBL" id="VXBR01009738">
    <property type="protein sequence ID" value="NXO29799.1"/>
    <property type="molecule type" value="Genomic_DNA"/>
</dbReference>
<feature type="disulfide bond" evidence="7">
    <location>
        <begin position="418"/>
        <end position="482"/>
    </location>
</feature>